<evidence type="ECO:0000256" key="6">
    <source>
        <dbReference type="ARBA" id="ARBA00022692"/>
    </source>
</evidence>
<keyword evidence="3 10" id="KW-0813">Transport</keyword>
<evidence type="ECO:0000256" key="4">
    <source>
        <dbReference type="ARBA" id="ARBA00022475"/>
    </source>
</evidence>
<organism evidence="14 15">
    <name type="scientific">Litorimonas cladophorae</name>
    <dbReference type="NCBI Taxonomy" id="1220491"/>
    <lineage>
        <taxon>Bacteria</taxon>
        <taxon>Pseudomonadati</taxon>
        <taxon>Pseudomonadota</taxon>
        <taxon>Alphaproteobacteria</taxon>
        <taxon>Maricaulales</taxon>
        <taxon>Robiginitomaculaceae</taxon>
    </lineage>
</organism>
<dbReference type="Gene3D" id="1.10.40.60">
    <property type="entry name" value="EpsJ-like"/>
    <property type="match status" value="2"/>
</dbReference>
<keyword evidence="6 12" id="KW-0812">Transmembrane</keyword>
<comment type="similarity">
    <text evidence="2 10">Belongs to the GSP K family.</text>
</comment>
<gene>
    <name evidence="14" type="primary">gspK</name>
    <name evidence="14" type="ORF">GCM10011309_19080</name>
</gene>
<dbReference type="AlphaFoldDB" id="A0A918KPA7"/>
<proteinExistence type="inferred from homology"/>
<evidence type="ECO:0000259" key="13">
    <source>
        <dbReference type="Pfam" id="PF21687"/>
    </source>
</evidence>
<dbReference type="PIRSF" id="PIRSF002786">
    <property type="entry name" value="XcpX"/>
    <property type="match status" value="1"/>
</dbReference>
<dbReference type="Gene3D" id="3.30.1300.30">
    <property type="entry name" value="GSPII I/J protein-like"/>
    <property type="match status" value="1"/>
</dbReference>
<accession>A0A918KPA7</accession>
<keyword evidence="7" id="KW-0653">Protein transport</keyword>
<dbReference type="RefSeq" id="WP_189584876.1">
    <property type="nucleotide sequence ID" value="NZ_BMYV01000002.1"/>
</dbReference>
<dbReference type="PANTHER" id="PTHR38831:SF1">
    <property type="entry name" value="TYPE II SECRETION SYSTEM PROTEIN K-RELATED"/>
    <property type="match status" value="1"/>
</dbReference>
<dbReference type="Pfam" id="PF21687">
    <property type="entry name" value="T2SSK_1st"/>
    <property type="match status" value="1"/>
</dbReference>
<dbReference type="InterPro" id="IPR038072">
    <property type="entry name" value="GspK_central_sf"/>
</dbReference>
<evidence type="ECO:0000256" key="1">
    <source>
        <dbReference type="ARBA" id="ARBA00004533"/>
    </source>
</evidence>
<dbReference type="GO" id="GO:0005886">
    <property type="term" value="C:plasma membrane"/>
    <property type="evidence" value="ECO:0007669"/>
    <property type="project" value="UniProtKB-SubCell"/>
</dbReference>
<evidence type="ECO:0000256" key="3">
    <source>
        <dbReference type="ARBA" id="ARBA00022448"/>
    </source>
</evidence>
<evidence type="ECO:0000313" key="15">
    <source>
        <dbReference type="Proteomes" id="UP000600865"/>
    </source>
</evidence>
<keyword evidence="8 12" id="KW-1133">Transmembrane helix</keyword>
<keyword evidence="4 10" id="KW-1003">Cell membrane</keyword>
<evidence type="ECO:0000313" key="14">
    <source>
        <dbReference type="EMBL" id="GGX69294.1"/>
    </source>
</evidence>
<reference evidence="14 15" key="1">
    <citation type="journal article" date="2014" name="Int. J. Syst. Evol. Microbiol.">
        <title>Complete genome sequence of Corynebacterium casei LMG S-19264T (=DSM 44701T), isolated from a smear-ripened cheese.</title>
        <authorList>
            <consortium name="US DOE Joint Genome Institute (JGI-PGF)"/>
            <person name="Walter F."/>
            <person name="Albersmeier A."/>
            <person name="Kalinowski J."/>
            <person name="Ruckert C."/>
        </authorList>
    </citation>
    <scope>NUCLEOTIDE SEQUENCE [LARGE SCALE GENOMIC DNA]</scope>
    <source>
        <strain evidence="14 15">KCTC 23968</strain>
    </source>
</reference>
<name>A0A918KPA7_9PROT</name>
<dbReference type="InterPro" id="IPR005628">
    <property type="entry name" value="GspK"/>
</dbReference>
<dbReference type="PANTHER" id="PTHR38831">
    <property type="entry name" value="TYPE II SECRETION SYSTEM PROTEIN K"/>
    <property type="match status" value="1"/>
</dbReference>
<comment type="subcellular location">
    <subcellularLocation>
        <location evidence="1 10">Cell inner membrane</location>
    </subcellularLocation>
</comment>
<evidence type="ECO:0000256" key="11">
    <source>
        <dbReference type="SAM" id="MobiDB-lite"/>
    </source>
</evidence>
<keyword evidence="5 10" id="KW-0997">Cell inner membrane</keyword>
<dbReference type="GO" id="GO:0009306">
    <property type="term" value="P:protein secretion"/>
    <property type="evidence" value="ECO:0007669"/>
    <property type="project" value="InterPro"/>
</dbReference>
<evidence type="ECO:0000256" key="12">
    <source>
        <dbReference type="SAM" id="Phobius"/>
    </source>
</evidence>
<protein>
    <recommendedName>
        <fullName evidence="10">Type II secretion system protein K</fullName>
    </recommendedName>
</protein>
<keyword evidence="9 10" id="KW-0472">Membrane</keyword>
<evidence type="ECO:0000256" key="10">
    <source>
        <dbReference type="PIRNR" id="PIRNR002786"/>
    </source>
</evidence>
<evidence type="ECO:0000256" key="2">
    <source>
        <dbReference type="ARBA" id="ARBA00007246"/>
    </source>
</evidence>
<sequence length="343" mass="37567">MTRKSKSEQGTVLLTTLLIMAVMAALTVALMEDIRFAVKRTINVNAYAQADWQAGGAEDFIAAYLQNDFRELDPAAKAVLLQSRTPLILPTPEGAITLILKDASHCFNLSHVVTDAGEQNSVAAAEFSNVAQLLGLPPNQAIALASTLIDWQDKDQQMRSGGAEDGTYLRRNPPYRTADTAMRSPEEMRALNGMDEDLWELFKPFVCTGPTKGEGQQSQSININSLPPERLILLAAALAGVGSAQDAVPVAEALLRDRPMTGYETLDEITTKLEGLGFELQNPERLGIDVTAIFVEVVTQVGPAERVRTYRYDGVDTGVLQLTYRGWGRETFRPEIEIELDAR</sequence>
<feature type="domain" description="T2SS protein K first SAM-like" evidence="13">
    <location>
        <begin position="106"/>
        <end position="210"/>
    </location>
</feature>
<keyword evidence="15" id="KW-1185">Reference proteome</keyword>
<feature type="transmembrane region" description="Helical" evidence="12">
    <location>
        <begin position="12"/>
        <end position="31"/>
    </location>
</feature>
<comment type="caution">
    <text evidence="14">The sequence shown here is derived from an EMBL/GenBank/DDBJ whole genome shotgun (WGS) entry which is preliminary data.</text>
</comment>
<feature type="region of interest" description="Disordered" evidence="11">
    <location>
        <begin position="159"/>
        <end position="178"/>
    </location>
</feature>
<dbReference type="Proteomes" id="UP000600865">
    <property type="component" value="Unassembled WGS sequence"/>
</dbReference>
<evidence type="ECO:0000256" key="8">
    <source>
        <dbReference type="ARBA" id="ARBA00022989"/>
    </source>
</evidence>
<dbReference type="InterPro" id="IPR049031">
    <property type="entry name" value="T2SSK_SAM-like_1st"/>
</dbReference>
<evidence type="ECO:0000256" key="7">
    <source>
        <dbReference type="ARBA" id="ARBA00022927"/>
    </source>
</evidence>
<dbReference type="EMBL" id="BMYV01000002">
    <property type="protein sequence ID" value="GGX69294.1"/>
    <property type="molecule type" value="Genomic_DNA"/>
</dbReference>
<evidence type="ECO:0000256" key="9">
    <source>
        <dbReference type="ARBA" id="ARBA00023136"/>
    </source>
</evidence>
<dbReference type="NCBIfam" id="NF037980">
    <property type="entry name" value="T2SS_GspK"/>
    <property type="match status" value="1"/>
</dbReference>
<dbReference type="SUPFAM" id="SSF158544">
    <property type="entry name" value="GspK insert domain-like"/>
    <property type="match status" value="2"/>
</dbReference>
<evidence type="ECO:0000256" key="5">
    <source>
        <dbReference type="ARBA" id="ARBA00022519"/>
    </source>
</evidence>